<dbReference type="Pfam" id="PF01053">
    <property type="entry name" value="Cys_Met_Meta_PP"/>
    <property type="match status" value="2"/>
</dbReference>
<dbReference type="InterPro" id="IPR015421">
    <property type="entry name" value="PyrdxlP-dep_Trfase_major"/>
</dbReference>
<keyword evidence="6" id="KW-0198">Cysteine biosynthesis</keyword>
<dbReference type="Gene3D" id="3.90.1150.10">
    <property type="entry name" value="Aspartate Aminotransferase, domain 1"/>
    <property type="match status" value="1"/>
</dbReference>
<dbReference type="VEuPathDB" id="FungiDB:TREMEDRAFT_69682"/>
<accession>A0A4Q1BQ68</accession>
<dbReference type="GO" id="GO:0019343">
    <property type="term" value="P:cysteine biosynthetic process via cystathionine"/>
    <property type="evidence" value="ECO:0007669"/>
    <property type="project" value="TreeGrafter"/>
</dbReference>
<evidence type="ECO:0000256" key="1">
    <source>
        <dbReference type="ARBA" id="ARBA00001933"/>
    </source>
</evidence>
<evidence type="ECO:0000256" key="7">
    <source>
        <dbReference type="ARBA" id="ARBA00029853"/>
    </source>
</evidence>
<comment type="pathway">
    <text evidence="2">Amino-acid biosynthesis; L-cysteine biosynthesis; L-cysteine from L-homocysteine and L-serine: step 2/2.</text>
</comment>
<dbReference type="SUPFAM" id="SSF53383">
    <property type="entry name" value="PLP-dependent transferases"/>
    <property type="match status" value="1"/>
</dbReference>
<organism evidence="10 11">
    <name type="scientific">Tremella mesenterica</name>
    <name type="common">Jelly fungus</name>
    <dbReference type="NCBI Taxonomy" id="5217"/>
    <lineage>
        <taxon>Eukaryota</taxon>
        <taxon>Fungi</taxon>
        <taxon>Dikarya</taxon>
        <taxon>Basidiomycota</taxon>
        <taxon>Agaricomycotina</taxon>
        <taxon>Tremellomycetes</taxon>
        <taxon>Tremellales</taxon>
        <taxon>Tremellaceae</taxon>
        <taxon>Tremella</taxon>
    </lineage>
</organism>
<dbReference type="InterPro" id="IPR015422">
    <property type="entry name" value="PyrdxlP-dep_Trfase_small"/>
</dbReference>
<dbReference type="GO" id="GO:0019346">
    <property type="term" value="P:transsulfuration"/>
    <property type="evidence" value="ECO:0007669"/>
    <property type="project" value="InterPro"/>
</dbReference>
<dbReference type="EMBL" id="SDIL01000023">
    <property type="protein sequence ID" value="RXK40065.1"/>
    <property type="molecule type" value="Genomic_DNA"/>
</dbReference>
<evidence type="ECO:0000256" key="3">
    <source>
        <dbReference type="ARBA" id="ARBA00009077"/>
    </source>
</evidence>
<dbReference type="InterPro" id="IPR015424">
    <property type="entry name" value="PyrdxlP-dep_Trfase"/>
</dbReference>
<comment type="caution">
    <text evidence="10">The sequence shown here is derived from an EMBL/GenBank/DDBJ whole genome shotgun (WGS) entry which is preliminary data.</text>
</comment>
<dbReference type="InterPro" id="IPR000277">
    <property type="entry name" value="Cys/Met-Metab_PyrdxlP-dep_enz"/>
</dbReference>
<comment type="similarity">
    <text evidence="3 9">Belongs to the trans-sulfuration enzymes family.</text>
</comment>
<gene>
    <name evidence="10" type="ORF">M231_02705</name>
</gene>
<comment type="cofactor">
    <cofactor evidence="1 9">
        <name>pyridoxal 5'-phosphate</name>
        <dbReference type="ChEBI" id="CHEBI:597326"/>
    </cofactor>
</comment>
<evidence type="ECO:0000313" key="10">
    <source>
        <dbReference type="EMBL" id="RXK40065.1"/>
    </source>
</evidence>
<keyword evidence="6" id="KW-0028">Amino-acid biosynthesis</keyword>
<dbReference type="GO" id="GO:0005737">
    <property type="term" value="C:cytoplasm"/>
    <property type="evidence" value="ECO:0007669"/>
    <property type="project" value="TreeGrafter"/>
</dbReference>
<dbReference type="OrthoDB" id="3512640at2759"/>
<evidence type="ECO:0000256" key="8">
    <source>
        <dbReference type="PIRSR" id="PIRSR001434-2"/>
    </source>
</evidence>
<evidence type="ECO:0000313" key="11">
    <source>
        <dbReference type="Proteomes" id="UP000289152"/>
    </source>
</evidence>
<reference evidence="10 11" key="1">
    <citation type="submission" date="2016-06" db="EMBL/GenBank/DDBJ databases">
        <title>Evolution of pathogenesis and genome organization in the Tremellales.</title>
        <authorList>
            <person name="Cuomo C."/>
            <person name="Litvintseva A."/>
            <person name="Heitman J."/>
            <person name="Chen Y."/>
            <person name="Sun S."/>
            <person name="Springer D."/>
            <person name="Dromer F."/>
            <person name="Young S."/>
            <person name="Zeng Q."/>
            <person name="Chapman S."/>
            <person name="Gujja S."/>
            <person name="Saif S."/>
            <person name="Birren B."/>
        </authorList>
    </citation>
    <scope>NUCLEOTIDE SEQUENCE [LARGE SCALE GENOMIC DNA]</scope>
    <source>
        <strain evidence="10 11">ATCC 28783</strain>
    </source>
</reference>
<dbReference type="FunCoup" id="A0A4Q1BQ68">
    <property type="interactions" value="412"/>
</dbReference>
<protein>
    <recommendedName>
        <fullName evidence="4">cystathionine gamma-lyase</fullName>
        <ecNumber evidence="4">4.4.1.1</ecNumber>
    </recommendedName>
    <alternativeName>
        <fullName evidence="7">Gamma-cystathionase</fullName>
    </alternativeName>
</protein>
<dbReference type="Proteomes" id="UP000289152">
    <property type="component" value="Unassembled WGS sequence"/>
</dbReference>
<proteinExistence type="inferred from homology"/>
<dbReference type="AlphaFoldDB" id="A0A4Q1BQ68"/>
<dbReference type="GO" id="GO:0004123">
    <property type="term" value="F:cystathionine gamma-lyase activity"/>
    <property type="evidence" value="ECO:0007669"/>
    <property type="project" value="TreeGrafter"/>
</dbReference>
<sequence>MATLNGGLSTNGLKAHHDHFTTRAIHVGSEPDPVTGAVVPSLGVATTFKQDGVNKHRGYEYARSANPTRTQLEALVTSLETSPYFASGEDSHVDVSGAASFVFGSGSAATAAMCVWAGLQANEGGGGGKDGVNGGGGHVLAVNDVYGGSARYLARTSKSTGLEVTFLDMEKAGEEGIRKALRPDTRLIWLEAPTNPQLLVPPLPTIAKIVDALPIETRPLVIVDTTFLSAFYFTPLIPSGPGVLPLGDVTLSSLTKYGSGHSDIIMGSLTVSQHTARTRPNVLKGLQFLQNSLGATASPRDCHLMIRSLKTLSVRMIRHGTNALRIAAWLRDQPEIEQVRYPGLTTDGAFHMVEALLSPNARRELEFFGWKFPFEPSTDTSNSIDSLAGIRTLGIPFGGMVSFKLKGASAAQIDTFVTSLRLITLAESLGGVESLIEVPAGMTHKELGEETRLALGITDNLVRFSVGIEDVEDLIQDLRIGFAAIRQ</sequence>
<dbReference type="Gene3D" id="3.40.640.10">
    <property type="entry name" value="Type I PLP-dependent aspartate aminotransferase-like (Major domain)"/>
    <property type="match status" value="1"/>
</dbReference>
<keyword evidence="11" id="KW-1185">Reference proteome</keyword>
<feature type="modified residue" description="N6-(pyridoxal phosphate)lysine" evidence="8">
    <location>
        <position position="256"/>
    </location>
</feature>
<evidence type="ECO:0000256" key="6">
    <source>
        <dbReference type="ARBA" id="ARBA00023192"/>
    </source>
</evidence>
<name>A0A4Q1BQ68_TREME</name>
<keyword evidence="5 8" id="KW-0663">Pyridoxal phosphate</keyword>
<dbReference type="OMA" id="YKQDGVG"/>
<dbReference type="InParanoid" id="A0A4Q1BQ68"/>
<evidence type="ECO:0000256" key="5">
    <source>
        <dbReference type="ARBA" id="ARBA00022898"/>
    </source>
</evidence>
<evidence type="ECO:0000256" key="2">
    <source>
        <dbReference type="ARBA" id="ARBA00005038"/>
    </source>
</evidence>
<dbReference type="GO" id="GO:0030170">
    <property type="term" value="F:pyridoxal phosphate binding"/>
    <property type="evidence" value="ECO:0007669"/>
    <property type="project" value="InterPro"/>
</dbReference>
<dbReference type="STRING" id="5217.A0A4Q1BQ68"/>
<evidence type="ECO:0000256" key="9">
    <source>
        <dbReference type="RuleBase" id="RU362118"/>
    </source>
</evidence>
<dbReference type="PIRSF" id="PIRSF001434">
    <property type="entry name" value="CGS"/>
    <property type="match status" value="1"/>
</dbReference>
<dbReference type="PANTHER" id="PTHR11808">
    <property type="entry name" value="TRANS-SULFURATION ENZYME FAMILY MEMBER"/>
    <property type="match status" value="1"/>
</dbReference>
<dbReference type="EC" id="4.4.1.1" evidence="4"/>
<dbReference type="PANTHER" id="PTHR11808:SF15">
    <property type="entry name" value="CYSTATHIONINE GAMMA-LYASE"/>
    <property type="match status" value="1"/>
</dbReference>
<keyword evidence="10" id="KW-0456">Lyase</keyword>
<evidence type="ECO:0000256" key="4">
    <source>
        <dbReference type="ARBA" id="ARBA00012085"/>
    </source>
</evidence>